<dbReference type="PANTHER" id="PTHR31511:SF12">
    <property type="entry name" value="RHO TERMINATION FACTOR N-TERMINAL DOMAIN-CONTAINING PROTEIN"/>
    <property type="match status" value="1"/>
</dbReference>
<dbReference type="PANTHER" id="PTHR31511">
    <property type="entry name" value="PROTEIN CBG23764"/>
    <property type="match status" value="1"/>
</dbReference>
<accession>A0A8D8TJV0</accession>
<dbReference type="EMBL" id="HBUF01281520">
    <property type="protein sequence ID" value="CAG6687420.1"/>
    <property type="molecule type" value="Transcribed_RNA"/>
</dbReference>
<evidence type="ECO:0000313" key="1">
    <source>
        <dbReference type="EMBL" id="CAG6687420.1"/>
    </source>
</evidence>
<proteinExistence type="predicted"/>
<name>A0A8D8TJV0_9HEMI</name>
<protein>
    <submittedName>
        <fullName evidence="1">Uncharacterized protein</fullName>
    </submittedName>
</protein>
<organism evidence="1">
    <name type="scientific">Cacopsylla melanoneura</name>
    <dbReference type="NCBI Taxonomy" id="428564"/>
    <lineage>
        <taxon>Eukaryota</taxon>
        <taxon>Metazoa</taxon>
        <taxon>Ecdysozoa</taxon>
        <taxon>Arthropoda</taxon>
        <taxon>Hexapoda</taxon>
        <taxon>Insecta</taxon>
        <taxon>Pterygota</taxon>
        <taxon>Neoptera</taxon>
        <taxon>Paraneoptera</taxon>
        <taxon>Hemiptera</taxon>
        <taxon>Sternorrhyncha</taxon>
        <taxon>Psylloidea</taxon>
        <taxon>Psyllidae</taxon>
        <taxon>Psyllinae</taxon>
        <taxon>Cacopsylla</taxon>
    </lineage>
</organism>
<sequence length="298" mass="34916">MGVNTALIARNHMITRSAFRNLRTDLRLDIRRYLNKSLKMMLLGKCGFCPKKKNQKTQHHCEDCNVPVSGEHRDVKEKVLNLCRVVMDDFKSMKCQLKLLLFFKQLTKEEYKTSTFKTKNTIITESSDLEEIWNELSTKVLREMLDFELKDSGWSMHAIGGVELRLFKYEPIRCGGYLPTPKFLSQKSLINIQNTDDKCFKYAMSSKFLPQVLNRNAKQRLRNVNKLTSRYNWDGLTWPNNMDDLVIFENNNEGSAVNVYTIDENKTVTFPLYFSNWDTLSSNIIKYNNISRENRVFT</sequence>
<dbReference type="AlphaFoldDB" id="A0A8D8TJV0"/>
<reference evidence="1" key="1">
    <citation type="submission" date="2021-05" db="EMBL/GenBank/DDBJ databases">
        <authorList>
            <person name="Alioto T."/>
            <person name="Alioto T."/>
            <person name="Gomez Garrido J."/>
        </authorList>
    </citation>
    <scope>NUCLEOTIDE SEQUENCE</scope>
</reference>
<dbReference type="EMBL" id="HBUF01281522">
    <property type="protein sequence ID" value="CAG6687423.1"/>
    <property type="molecule type" value="Transcribed_RNA"/>
</dbReference>